<comment type="caution">
    <text evidence="5">The sequence shown here is derived from an EMBL/GenBank/DDBJ whole genome shotgun (WGS) entry which is preliminary data.</text>
</comment>
<dbReference type="InterPro" id="IPR027417">
    <property type="entry name" value="P-loop_NTPase"/>
</dbReference>
<dbReference type="CDD" id="cd03293">
    <property type="entry name" value="ABC_NrtD_SsuB_transporters"/>
    <property type="match status" value="1"/>
</dbReference>
<dbReference type="GO" id="GO:0005524">
    <property type="term" value="F:ATP binding"/>
    <property type="evidence" value="ECO:0007669"/>
    <property type="project" value="UniProtKB-KW"/>
</dbReference>
<keyword evidence="1" id="KW-0813">Transport</keyword>
<evidence type="ECO:0000256" key="3">
    <source>
        <dbReference type="ARBA" id="ARBA00022840"/>
    </source>
</evidence>
<dbReference type="SMART" id="SM00382">
    <property type="entry name" value="AAA"/>
    <property type="match status" value="1"/>
</dbReference>
<evidence type="ECO:0000313" key="5">
    <source>
        <dbReference type="EMBL" id="GIQ68493.1"/>
    </source>
</evidence>
<evidence type="ECO:0000259" key="4">
    <source>
        <dbReference type="PROSITE" id="PS50893"/>
    </source>
</evidence>
<dbReference type="PANTHER" id="PTHR42788">
    <property type="entry name" value="TAURINE IMPORT ATP-BINDING PROTEIN-RELATED"/>
    <property type="match status" value="1"/>
</dbReference>
<dbReference type="Gene3D" id="3.40.50.300">
    <property type="entry name" value="P-loop containing nucleotide triphosphate hydrolases"/>
    <property type="match status" value="1"/>
</dbReference>
<dbReference type="RefSeq" id="WP_244865036.1">
    <property type="nucleotide sequence ID" value="NZ_BOVK01000015.1"/>
</dbReference>
<proteinExistence type="predicted"/>
<name>A0A8J4H4P5_9BACL</name>
<dbReference type="AlphaFoldDB" id="A0A8J4H4P5"/>
<dbReference type="Pfam" id="PF00005">
    <property type="entry name" value="ABC_tran"/>
    <property type="match status" value="1"/>
</dbReference>
<keyword evidence="6" id="KW-1185">Reference proteome</keyword>
<keyword evidence="3" id="KW-0067">ATP-binding</keyword>
<evidence type="ECO:0000256" key="2">
    <source>
        <dbReference type="ARBA" id="ARBA00022741"/>
    </source>
</evidence>
<dbReference type="EMBL" id="BOVK01000015">
    <property type="protein sequence ID" value="GIQ68493.1"/>
    <property type="molecule type" value="Genomic_DNA"/>
</dbReference>
<dbReference type="InterPro" id="IPR003439">
    <property type="entry name" value="ABC_transporter-like_ATP-bd"/>
</dbReference>
<dbReference type="PROSITE" id="PS00211">
    <property type="entry name" value="ABC_TRANSPORTER_1"/>
    <property type="match status" value="1"/>
</dbReference>
<feature type="domain" description="ABC transporter" evidence="4">
    <location>
        <begin position="20"/>
        <end position="251"/>
    </location>
</feature>
<organism evidence="5 6">
    <name type="scientific">Xylanibacillus composti</name>
    <dbReference type="NCBI Taxonomy" id="1572762"/>
    <lineage>
        <taxon>Bacteria</taxon>
        <taxon>Bacillati</taxon>
        <taxon>Bacillota</taxon>
        <taxon>Bacilli</taxon>
        <taxon>Bacillales</taxon>
        <taxon>Paenibacillaceae</taxon>
        <taxon>Xylanibacillus</taxon>
    </lineage>
</organism>
<accession>A0A8J4H4P5</accession>
<dbReference type="SUPFAM" id="SSF52540">
    <property type="entry name" value="P-loop containing nucleoside triphosphate hydrolases"/>
    <property type="match status" value="1"/>
</dbReference>
<dbReference type="GO" id="GO:0016887">
    <property type="term" value="F:ATP hydrolysis activity"/>
    <property type="evidence" value="ECO:0007669"/>
    <property type="project" value="InterPro"/>
</dbReference>
<protein>
    <submittedName>
        <fullName evidence="5">ABC transporter</fullName>
    </submittedName>
</protein>
<sequence>MSARTGHQNLEPAGPAAVKVQFEGIVKTFQEGGRQTRVLDGIDLHAREGEFVSILGPSGSGKSTLFLLLGGLYRPDQGRIVLDGRDISGERGLVSYMPQDSAMFPWRTVEQNAALPLQLDGVPARKALATARDALQKAGLNGYEKALPHQLSGGMQQRVAFVRALLGARDVMCLDEPFAALDALTRQEMQHWLLRQWEQERRTVLFVTHSIEEALYLSDRLYVLSAKPTRVLQEIEVPFPRPRDQRLLLDPAFAALRGELYELLLSAKEQEESRHD</sequence>
<dbReference type="PANTHER" id="PTHR42788:SF2">
    <property type="entry name" value="ABC TRANSPORTER ATP-BINDING PROTEIN"/>
    <property type="match status" value="1"/>
</dbReference>
<dbReference type="InterPro" id="IPR017871">
    <property type="entry name" value="ABC_transporter-like_CS"/>
</dbReference>
<dbReference type="PROSITE" id="PS50893">
    <property type="entry name" value="ABC_TRANSPORTER_2"/>
    <property type="match status" value="1"/>
</dbReference>
<reference evidence="5" key="1">
    <citation type="submission" date="2021-04" db="EMBL/GenBank/DDBJ databases">
        <title>Draft genome sequence of Xylanibacillus composti strain K13.</title>
        <authorList>
            <person name="Uke A."/>
            <person name="Chhe C."/>
            <person name="Baramee S."/>
            <person name="Kosugi A."/>
        </authorList>
    </citation>
    <scope>NUCLEOTIDE SEQUENCE</scope>
    <source>
        <strain evidence="5">K13</strain>
    </source>
</reference>
<dbReference type="InterPro" id="IPR050166">
    <property type="entry name" value="ABC_transporter_ATP-bind"/>
</dbReference>
<evidence type="ECO:0000256" key="1">
    <source>
        <dbReference type="ARBA" id="ARBA00022448"/>
    </source>
</evidence>
<dbReference type="Proteomes" id="UP000677918">
    <property type="component" value="Unassembled WGS sequence"/>
</dbReference>
<dbReference type="InterPro" id="IPR003593">
    <property type="entry name" value="AAA+_ATPase"/>
</dbReference>
<gene>
    <name evidence="5" type="ORF">XYCOK13_13170</name>
</gene>
<keyword evidence="2" id="KW-0547">Nucleotide-binding</keyword>
<evidence type="ECO:0000313" key="6">
    <source>
        <dbReference type="Proteomes" id="UP000677918"/>
    </source>
</evidence>